<dbReference type="InterPro" id="IPR052347">
    <property type="entry name" value="Isochorismatase_Nicotinamidase"/>
</dbReference>
<protein>
    <recommendedName>
        <fullName evidence="6">nicotinamidase</fullName>
        <ecNumber evidence="6">3.5.1.19</ecNumber>
    </recommendedName>
    <alternativeName>
        <fullName evidence="7">Nicotinamide deamidase</fullName>
    </alternativeName>
</protein>
<accession>D4AVQ0</accession>
<comment type="similarity">
    <text evidence="1">Belongs to the isochorismatase family.</text>
</comment>
<evidence type="ECO:0000256" key="1">
    <source>
        <dbReference type="ARBA" id="ARBA00006336"/>
    </source>
</evidence>
<feature type="domain" description="Isochorismatase-like" evidence="8">
    <location>
        <begin position="106"/>
        <end position="243"/>
    </location>
</feature>
<keyword evidence="3" id="KW-0479">Metal-binding</keyword>
<dbReference type="InterPro" id="IPR036380">
    <property type="entry name" value="Isochorismatase-like_sf"/>
</dbReference>
<evidence type="ECO:0000259" key="8">
    <source>
        <dbReference type="Pfam" id="PF00857"/>
    </source>
</evidence>
<dbReference type="GeneID" id="9519482"/>
<comment type="caution">
    <text evidence="9">The sequence shown here is derived from an EMBL/GenBank/DDBJ whole genome shotgun (WGS) entry which is preliminary data.</text>
</comment>
<dbReference type="InterPro" id="IPR000868">
    <property type="entry name" value="Isochorismatase-like_dom"/>
</dbReference>
<comment type="pathway">
    <text evidence="5">Cofactor biosynthesis; nicotinate biosynthesis; nicotinate from nicotinamide: step 1/1.</text>
</comment>
<dbReference type="EMBL" id="ABSU01000013">
    <property type="protein sequence ID" value="EFE32806.1"/>
    <property type="molecule type" value="Genomic_DNA"/>
</dbReference>
<reference evidence="10" key="1">
    <citation type="journal article" date="2011" name="Genome Biol.">
        <title>Comparative and functional genomics provide insights into the pathogenicity of dermatophytic fungi.</title>
        <authorList>
            <person name="Burmester A."/>
            <person name="Shelest E."/>
            <person name="Gloeckner G."/>
            <person name="Heddergott C."/>
            <person name="Schindler S."/>
            <person name="Staib P."/>
            <person name="Heidel A."/>
            <person name="Felder M."/>
            <person name="Petzold A."/>
            <person name="Szafranski K."/>
            <person name="Feuermann M."/>
            <person name="Pedruzzi I."/>
            <person name="Priebe S."/>
            <person name="Groth M."/>
            <person name="Winkler R."/>
            <person name="Li W."/>
            <person name="Kniemeyer O."/>
            <person name="Schroeckh V."/>
            <person name="Hertweck C."/>
            <person name="Hube B."/>
            <person name="White T.C."/>
            <person name="Platzer M."/>
            <person name="Guthke R."/>
            <person name="Heitman J."/>
            <person name="Woestemeyer J."/>
            <person name="Zipfel P.F."/>
            <person name="Monod M."/>
            <person name="Brakhage A.A."/>
        </authorList>
    </citation>
    <scope>NUCLEOTIDE SEQUENCE [LARGE SCALE GENOMIC DNA]</scope>
    <source>
        <strain evidence="10">ATCC MYA-4681 / CBS 112371</strain>
    </source>
</reference>
<dbReference type="KEGG" id="abe:ARB_00264"/>
<evidence type="ECO:0000256" key="4">
    <source>
        <dbReference type="ARBA" id="ARBA00022801"/>
    </source>
</evidence>
<proteinExistence type="inferred from homology"/>
<evidence type="ECO:0000256" key="6">
    <source>
        <dbReference type="ARBA" id="ARBA00039017"/>
    </source>
</evidence>
<keyword evidence="2" id="KW-0662">Pyridine nucleotide biosynthesis</keyword>
<dbReference type="EC" id="3.5.1.19" evidence="6"/>
<keyword evidence="4" id="KW-0378">Hydrolase</keyword>
<dbReference type="Gene3D" id="3.40.50.850">
    <property type="entry name" value="Isochorismatase-like"/>
    <property type="match status" value="1"/>
</dbReference>
<dbReference type="STRING" id="663331.D4AVQ0"/>
<keyword evidence="10" id="KW-1185">Reference proteome</keyword>
<dbReference type="CDD" id="cd01011">
    <property type="entry name" value="nicotinamidase"/>
    <property type="match status" value="1"/>
</dbReference>
<gene>
    <name evidence="9" type="ORF">ARB_00264</name>
</gene>
<evidence type="ECO:0000313" key="10">
    <source>
        <dbReference type="Proteomes" id="UP000008866"/>
    </source>
</evidence>
<evidence type="ECO:0000256" key="2">
    <source>
        <dbReference type="ARBA" id="ARBA00022642"/>
    </source>
</evidence>
<dbReference type="Proteomes" id="UP000008866">
    <property type="component" value="Unassembled WGS sequence"/>
</dbReference>
<dbReference type="PANTHER" id="PTHR11080">
    <property type="entry name" value="PYRAZINAMIDASE/NICOTINAMIDASE"/>
    <property type="match status" value="1"/>
</dbReference>
<dbReference type="GO" id="GO:0008936">
    <property type="term" value="F:nicotinamidase activity"/>
    <property type="evidence" value="ECO:0007669"/>
    <property type="project" value="UniProtKB-EC"/>
</dbReference>
<dbReference type="Pfam" id="PF00857">
    <property type="entry name" value="Isochorismatase"/>
    <property type="match status" value="1"/>
</dbReference>
<dbReference type="OMA" id="DFVDSWP"/>
<dbReference type="RefSeq" id="XP_003013446.1">
    <property type="nucleotide sequence ID" value="XM_003013400.1"/>
</dbReference>
<organism evidence="9 10">
    <name type="scientific">Arthroderma benhamiae (strain ATCC MYA-4681 / CBS 112371)</name>
    <name type="common">Trichophyton mentagrophytes</name>
    <dbReference type="NCBI Taxonomy" id="663331"/>
    <lineage>
        <taxon>Eukaryota</taxon>
        <taxon>Fungi</taxon>
        <taxon>Dikarya</taxon>
        <taxon>Ascomycota</taxon>
        <taxon>Pezizomycotina</taxon>
        <taxon>Eurotiomycetes</taxon>
        <taxon>Eurotiomycetidae</taxon>
        <taxon>Onygenales</taxon>
        <taxon>Arthrodermataceae</taxon>
        <taxon>Trichophyton</taxon>
    </lineage>
</organism>
<dbReference type="HOGENOM" id="CLU_068979_13_0_1"/>
<sequence length="256" mass="28035">MEPDTQMRAALLVVDMQEDFCPPELAMHTYQNYNEQNGSLAIQDGRSIAPLINKLLALPGFVVKIGTQDFHPESHISFATNHPAPSNIPFTSTIETKNPVAGAEDETKTQRLWPPHCIQGTKGASFIPEIESEKLDAMVRKGMDERVEMYSAFTDAFGNGNCVEAGGASHDLEALLNEHQVSDVFIVGLAGDYCVRFTAIDAADRGFRTYVIDEATKCVDPDEGWETSKMDMAAHGVRVISADGIEEAINKSCIRV</sequence>
<dbReference type="SUPFAM" id="SSF52499">
    <property type="entry name" value="Isochorismatase-like hydrolases"/>
    <property type="match status" value="1"/>
</dbReference>
<dbReference type="GO" id="GO:0046872">
    <property type="term" value="F:metal ion binding"/>
    <property type="evidence" value="ECO:0007669"/>
    <property type="project" value="UniProtKB-KW"/>
</dbReference>
<evidence type="ECO:0000313" key="9">
    <source>
        <dbReference type="EMBL" id="EFE32806.1"/>
    </source>
</evidence>
<evidence type="ECO:0000256" key="3">
    <source>
        <dbReference type="ARBA" id="ARBA00022723"/>
    </source>
</evidence>
<name>D4AVQ0_ARTBC</name>
<dbReference type="eggNOG" id="KOG4003">
    <property type="taxonomic scope" value="Eukaryota"/>
</dbReference>
<dbReference type="PANTHER" id="PTHR11080:SF2">
    <property type="entry name" value="LD05707P"/>
    <property type="match status" value="1"/>
</dbReference>
<dbReference type="GO" id="GO:0019363">
    <property type="term" value="P:pyridine nucleotide biosynthetic process"/>
    <property type="evidence" value="ECO:0007669"/>
    <property type="project" value="UniProtKB-KW"/>
</dbReference>
<dbReference type="AlphaFoldDB" id="D4AVQ0"/>
<evidence type="ECO:0000256" key="5">
    <source>
        <dbReference type="ARBA" id="ARBA00037900"/>
    </source>
</evidence>
<evidence type="ECO:0000256" key="7">
    <source>
        <dbReference type="ARBA" id="ARBA00043224"/>
    </source>
</evidence>